<protein>
    <submittedName>
        <fullName evidence="2">ABC transporter permease</fullName>
    </submittedName>
</protein>
<gene>
    <name evidence="2" type="ORF">F9B16_28455</name>
</gene>
<organism evidence="2 3">
    <name type="scientific">Actinomadura montaniterrae</name>
    <dbReference type="NCBI Taxonomy" id="1803903"/>
    <lineage>
        <taxon>Bacteria</taxon>
        <taxon>Bacillati</taxon>
        <taxon>Actinomycetota</taxon>
        <taxon>Actinomycetes</taxon>
        <taxon>Streptosporangiales</taxon>
        <taxon>Thermomonosporaceae</taxon>
        <taxon>Actinomadura</taxon>
    </lineage>
</organism>
<name>A0A6L3VV10_9ACTN</name>
<evidence type="ECO:0000313" key="2">
    <source>
        <dbReference type="EMBL" id="KAB2373629.1"/>
    </source>
</evidence>
<feature type="transmembrane region" description="Helical" evidence="1">
    <location>
        <begin position="12"/>
        <end position="32"/>
    </location>
</feature>
<sequence length="343" mass="37451">MIWVTWRQFRTPALVMLAGCAAYALALCWLGYSTRHAYDTEILGCRLADGCRLTDQKRAFLSEFTPPVSAAQAVLILLPALIGAFWGAPLLGREFEAGTQRLAWTQSVTRRRWLAAKLLLPGLATVLLTAALSFLLTWAADRFDEVEGTRFTALSFASRDVVPVGYALFAFAAGTAAGLFLRRTLPAMAATLAVVAAVLFLWPSLVRPHLRPPVTESVAFDQNVRDHDANVSFGHDRPAFVAGYQVPGALMLSNVTYLRTSSGALVRPSTVQDCLAKPPAPMPGTDGAGTVDQCMTSKHLHFDVTMQPADRYWSFQWIELGAYTLLAALLATFTHHRIAQVRA</sequence>
<accession>A0A6L3VV10</accession>
<dbReference type="AlphaFoldDB" id="A0A6L3VV10"/>
<dbReference type="EMBL" id="WBMR01000099">
    <property type="protein sequence ID" value="KAB2373629.1"/>
    <property type="molecule type" value="Genomic_DNA"/>
</dbReference>
<reference evidence="2 3" key="1">
    <citation type="submission" date="2019-09" db="EMBL/GenBank/DDBJ databases">
        <title>Actinomadura physcomitrii sp. nov., a novel actinomycete isolated from moss [Physcomitrium sphaericum (Ludw) Fuernr].</title>
        <authorList>
            <person name="Liu C."/>
            <person name="Zhuang X."/>
        </authorList>
    </citation>
    <scope>NUCLEOTIDE SEQUENCE [LARGE SCALE GENOMIC DNA]</scope>
    <source>
        <strain evidence="2 3">CYP1-1B</strain>
    </source>
</reference>
<dbReference type="OrthoDB" id="3579673at2"/>
<feature type="transmembrane region" description="Helical" evidence="1">
    <location>
        <begin position="160"/>
        <end position="180"/>
    </location>
</feature>
<keyword evidence="1" id="KW-1133">Transmembrane helix</keyword>
<dbReference type="Proteomes" id="UP000483004">
    <property type="component" value="Unassembled WGS sequence"/>
</dbReference>
<feature type="transmembrane region" description="Helical" evidence="1">
    <location>
        <begin position="70"/>
        <end position="92"/>
    </location>
</feature>
<evidence type="ECO:0000313" key="3">
    <source>
        <dbReference type="Proteomes" id="UP000483004"/>
    </source>
</evidence>
<dbReference type="Pfam" id="PF12679">
    <property type="entry name" value="ABC2_membrane_2"/>
    <property type="match status" value="1"/>
</dbReference>
<evidence type="ECO:0000256" key="1">
    <source>
        <dbReference type="SAM" id="Phobius"/>
    </source>
</evidence>
<proteinExistence type="predicted"/>
<dbReference type="RefSeq" id="WP_151543283.1">
    <property type="nucleotide sequence ID" value="NZ_WBMR01000099.1"/>
</dbReference>
<feature type="transmembrane region" description="Helical" evidence="1">
    <location>
        <begin position="187"/>
        <end position="205"/>
    </location>
</feature>
<dbReference type="GO" id="GO:0005886">
    <property type="term" value="C:plasma membrane"/>
    <property type="evidence" value="ECO:0007669"/>
    <property type="project" value="UniProtKB-SubCell"/>
</dbReference>
<dbReference type="GO" id="GO:0140359">
    <property type="term" value="F:ABC-type transporter activity"/>
    <property type="evidence" value="ECO:0007669"/>
    <property type="project" value="InterPro"/>
</dbReference>
<feature type="transmembrane region" description="Helical" evidence="1">
    <location>
        <begin position="312"/>
        <end position="333"/>
    </location>
</feature>
<keyword evidence="3" id="KW-1185">Reference proteome</keyword>
<feature type="transmembrane region" description="Helical" evidence="1">
    <location>
        <begin position="113"/>
        <end position="140"/>
    </location>
</feature>
<keyword evidence="1" id="KW-0472">Membrane</keyword>
<keyword evidence="1" id="KW-0812">Transmembrane</keyword>
<comment type="caution">
    <text evidence="2">The sequence shown here is derived from an EMBL/GenBank/DDBJ whole genome shotgun (WGS) entry which is preliminary data.</text>
</comment>